<dbReference type="GO" id="GO:0005840">
    <property type="term" value="C:ribosome"/>
    <property type="evidence" value="ECO:0007669"/>
    <property type="project" value="InterPro"/>
</dbReference>
<dbReference type="InterPro" id="IPR002676">
    <property type="entry name" value="RimM_N"/>
</dbReference>
<dbReference type="EMBL" id="SHBL01000001">
    <property type="protein sequence ID" value="RZO25028.1"/>
    <property type="molecule type" value="Genomic_DNA"/>
</dbReference>
<dbReference type="SUPFAM" id="SSF50447">
    <property type="entry name" value="Translation proteins"/>
    <property type="match status" value="1"/>
</dbReference>
<comment type="caution">
    <text evidence="8">The sequence shown here is derived from an EMBL/GenBank/DDBJ whole genome shotgun (WGS) entry which is preliminary data.</text>
</comment>
<dbReference type="Pfam" id="PF01782">
    <property type="entry name" value="RimM"/>
    <property type="match status" value="1"/>
</dbReference>
<organism evidence="8 9">
    <name type="scientific">SAR86 cluster bacterium</name>
    <dbReference type="NCBI Taxonomy" id="2030880"/>
    <lineage>
        <taxon>Bacteria</taxon>
        <taxon>Pseudomonadati</taxon>
        <taxon>Pseudomonadota</taxon>
        <taxon>Gammaproteobacteria</taxon>
        <taxon>SAR86 cluster</taxon>
    </lineage>
</organism>
<proteinExistence type="inferred from homology"/>
<dbReference type="SUPFAM" id="SSF50346">
    <property type="entry name" value="PRC-barrel domain"/>
    <property type="match status" value="1"/>
</dbReference>
<dbReference type="Proteomes" id="UP000320146">
    <property type="component" value="Unassembled WGS sequence"/>
</dbReference>
<feature type="region of interest" description="Disordered" evidence="5">
    <location>
        <begin position="1"/>
        <end position="32"/>
    </location>
</feature>
<keyword evidence="2" id="KW-0690">Ribosome biogenesis</keyword>
<evidence type="ECO:0000256" key="1">
    <source>
        <dbReference type="ARBA" id="ARBA00022490"/>
    </source>
</evidence>
<dbReference type="PANTHER" id="PTHR33692">
    <property type="entry name" value="RIBOSOME MATURATION FACTOR RIMM"/>
    <property type="match status" value="1"/>
</dbReference>
<dbReference type="InterPro" id="IPR011033">
    <property type="entry name" value="PRC_barrel-like_sf"/>
</dbReference>
<reference evidence="8 9" key="1">
    <citation type="submission" date="2019-02" db="EMBL/GenBank/DDBJ databases">
        <title>Prokaryotic population dynamics and viral predation in marine succession experiment using metagenomics: the confinement effect.</title>
        <authorList>
            <person name="Haro-Moreno J.M."/>
            <person name="Rodriguez-Valera F."/>
            <person name="Lopez-Perez M."/>
        </authorList>
    </citation>
    <scope>NUCLEOTIDE SEQUENCE [LARGE SCALE GENOMIC DNA]</scope>
    <source>
        <strain evidence="8">MED-G166</strain>
    </source>
</reference>
<dbReference type="InterPro" id="IPR056792">
    <property type="entry name" value="PRC_RimM"/>
</dbReference>
<dbReference type="GO" id="GO:0006364">
    <property type="term" value="P:rRNA processing"/>
    <property type="evidence" value="ECO:0007669"/>
    <property type="project" value="UniProtKB-KW"/>
</dbReference>
<dbReference type="HAMAP" id="MF_00014">
    <property type="entry name" value="Ribosome_mat_RimM"/>
    <property type="match status" value="1"/>
</dbReference>
<evidence type="ECO:0000256" key="4">
    <source>
        <dbReference type="ARBA" id="ARBA00023186"/>
    </source>
</evidence>
<dbReference type="PANTHER" id="PTHR33692:SF1">
    <property type="entry name" value="RIBOSOME MATURATION FACTOR RIMM"/>
    <property type="match status" value="1"/>
</dbReference>
<name>A0A520MUY8_9GAMM</name>
<evidence type="ECO:0000313" key="9">
    <source>
        <dbReference type="Proteomes" id="UP000320146"/>
    </source>
</evidence>
<evidence type="ECO:0000259" key="6">
    <source>
        <dbReference type="Pfam" id="PF01782"/>
    </source>
</evidence>
<evidence type="ECO:0000259" key="7">
    <source>
        <dbReference type="Pfam" id="PF24986"/>
    </source>
</evidence>
<evidence type="ECO:0000256" key="2">
    <source>
        <dbReference type="ARBA" id="ARBA00022517"/>
    </source>
</evidence>
<evidence type="ECO:0000256" key="3">
    <source>
        <dbReference type="ARBA" id="ARBA00022552"/>
    </source>
</evidence>
<dbReference type="AlphaFoldDB" id="A0A520MUY8"/>
<dbReference type="Gene3D" id="2.40.30.60">
    <property type="entry name" value="RimM"/>
    <property type="match status" value="1"/>
</dbReference>
<dbReference type="InterPro" id="IPR011961">
    <property type="entry name" value="RimM"/>
</dbReference>
<gene>
    <name evidence="8" type="primary">rimM</name>
    <name evidence="8" type="ORF">EVA99_00290</name>
</gene>
<keyword evidence="4" id="KW-0143">Chaperone</keyword>
<evidence type="ECO:0000256" key="5">
    <source>
        <dbReference type="SAM" id="MobiDB-lite"/>
    </source>
</evidence>
<dbReference type="NCBIfam" id="TIGR02273">
    <property type="entry name" value="16S_RimM"/>
    <property type="match status" value="1"/>
</dbReference>
<dbReference type="GO" id="GO:0043022">
    <property type="term" value="F:ribosome binding"/>
    <property type="evidence" value="ECO:0007669"/>
    <property type="project" value="InterPro"/>
</dbReference>
<feature type="domain" description="Ribosome maturation factor RimM PRC barrel" evidence="7">
    <location>
        <begin position="141"/>
        <end position="204"/>
    </location>
</feature>
<evidence type="ECO:0000313" key="8">
    <source>
        <dbReference type="EMBL" id="RZO25028.1"/>
    </source>
</evidence>
<dbReference type="Pfam" id="PF24986">
    <property type="entry name" value="PRC_RimM"/>
    <property type="match status" value="1"/>
</dbReference>
<dbReference type="InterPro" id="IPR009000">
    <property type="entry name" value="Transl_B-barrel_sf"/>
</dbReference>
<protein>
    <submittedName>
        <fullName evidence="8">16S rRNA processing protein RimM</fullName>
    </submittedName>
</protein>
<feature type="domain" description="RimM N-terminal" evidence="6">
    <location>
        <begin position="54"/>
        <end position="130"/>
    </location>
</feature>
<keyword evidence="1" id="KW-0963">Cytoplasm</keyword>
<dbReference type="InterPro" id="IPR036976">
    <property type="entry name" value="RimM_N_sf"/>
</dbReference>
<keyword evidence="3" id="KW-0698">rRNA processing</keyword>
<accession>A0A520MUY8</accession>
<sequence>KQQRKLQQKQQRKLQQRKLQQKQQRKLQQKQQRKLQQKKILKKRKISSIKIIPVAKFGKTHGLKGEINVISYCNPPKNILAFTKFFFENHDPIKIKFISTSKSFIAKIENIDSIDDVKELVNKEIFVLEEDMRQDDDAIYWNDLIGCEVIDQNSRSLGKIYKLENHGASDLIFIKTDQEDIIIPLEDQFLSKFELEENILNVNWE</sequence>
<dbReference type="Gene3D" id="2.30.30.240">
    <property type="entry name" value="PRC-barrel domain"/>
    <property type="match status" value="1"/>
</dbReference>
<feature type="non-terminal residue" evidence="8">
    <location>
        <position position="1"/>
    </location>
</feature>